<feature type="region of interest" description="Disordered" evidence="1">
    <location>
        <begin position="311"/>
        <end position="336"/>
    </location>
</feature>
<comment type="caution">
    <text evidence="3">The sequence shown here is derived from an EMBL/GenBank/DDBJ whole genome shotgun (WGS) entry which is preliminary data.</text>
</comment>
<dbReference type="Proteomes" id="UP000567179">
    <property type="component" value="Unassembled WGS sequence"/>
</dbReference>
<keyword evidence="4" id="KW-1185">Reference proteome</keyword>
<organism evidence="3 4">
    <name type="scientific">Psilocybe cf. subviscida</name>
    <dbReference type="NCBI Taxonomy" id="2480587"/>
    <lineage>
        <taxon>Eukaryota</taxon>
        <taxon>Fungi</taxon>
        <taxon>Dikarya</taxon>
        <taxon>Basidiomycota</taxon>
        <taxon>Agaricomycotina</taxon>
        <taxon>Agaricomycetes</taxon>
        <taxon>Agaricomycetidae</taxon>
        <taxon>Agaricales</taxon>
        <taxon>Agaricineae</taxon>
        <taxon>Strophariaceae</taxon>
        <taxon>Psilocybe</taxon>
    </lineage>
</organism>
<reference evidence="3 4" key="1">
    <citation type="journal article" date="2020" name="ISME J.">
        <title>Uncovering the hidden diversity of litter-decomposition mechanisms in mushroom-forming fungi.</title>
        <authorList>
            <person name="Floudas D."/>
            <person name="Bentzer J."/>
            <person name="Ahren D."/>
            <person name="Johansson T."/>
            <person name="Persson P."/>
            <person name="Tunlid A."/>
        </authorList>
    </citation>
    <scope>NUCLEOTIDE SEQUENCE [LARGE SCALE GENOMIC DNA]</scope>
    <source>
        <strain evidence="3 4">CBS 101986</strain>
    </source>
</reference>
<keyword evidence="2" id="KW-0732">Signal</keyword>
<feature type="chain" id="PRO_5034339227" evidence="2">
    <location>
        <begin position="25"/>
        <end position="336"/>
    </location>
</feature>
<gene>
    <name evidence="3" type="ORF">D9619_010425</name>
</gene>
<protein>
    <submittedName>
        <fullName evidence="3">Uncharacterized protein</fullName>
    </submittedName>
</protein>
<proteinExistence type="predicted"/>
<evidence type="ECO:0000256" key="2">
    <source>
        <dbReference type="SAM" id="SignalP"/>
    </source>
</evidence>
<dbReference type="AlphaFoldDB" id="A0A8H5AS61"/>
<feature type="region of interest" description="Disordered" evidence="1">
    <location>
        <begin position="28"/>
        <end position="61"/>
    </location>
</feature>
<evidence type="ECO:0000313" key="3">
    <source>
        <dbReference type="EMBL" id="KAF5310007.1"/>
    </source>
</evidence>
<feature type="signal peptide" evidence="2">
    <location>
        <begin position="1"/>
        <end position="24"/>
    </location>
</feature>
<sequence>MVRALLLPLPLLFLLSSALPTVHTHATTASVSSTSSSLDPQIDPLADTQPPRYAIESDDEEDEVPSAIKQVASASGPQPFDIKLQGPFTQLTNKPLLIATGAAGRAYARGASLGEQAGAVGVSGVQMGLLFAPQNGALVLVSEALSSLPLPAMAPYAKEVLDALKPSSVALLDTYSLPSYASTEPPSTASSPIRYLASEGATKPPASSGLQPFSPPNLQLGTSAAFISLSAFSSSSSSAPKAVLVLLPSPHTPPSPPKTVPQADLSLLPQSGENSEAAEWSAETMNKAQDAMMAALGVKSEQKWEVRNSAKLGDGQAQAGAKRRAESQVGDGGMYI</sequence>
<accession>A0A8H5AS61</accession>
<evidence type="ECO:0000313" key="4">
    <source>
        <dbReference type="Proteomes" id="UP000567179"/>
    </source>
</evidence>
<dbReference type="OrthoDB" id="2546621at2759"/>
<name>A0A8H5AS61_9AGAR</name>
<feature type="compositionally biased region" description="Low complexity" evidence="1">
    <location>
        <begin position="28"/>
        <end position="37"/>
    </location>
</feature>
<dbReference type="EMBL" id="JAACJJ010000058">
    <property type="protein sequence ID" value="KAF5310007.1"/>
    <property type="molecule type" value="Genomic_DNA"/>
</dbReference>
<evidence type="ECO:0000256" key="1">
    <source>
        <dbReference type="SAM" id="MobiDB-lite"/>
    </source>
</evidence>